<dbReference type="AlphaFoldDB" id="A0A1Q3CJP8"/>
<feature type="domain" description="CCHC-type" evidence="3">
    <location>
        <begin position="55"/>
        <end position="70"/>
    </location>
</feature>
<dbReference type="Proteomes" id="UP000187406">
    <property type="component" value="Unassembled WGS sequence"/>
</dbReference>
<sequence>PAGSANSGNKNQGGFRRNNFRSRAPNRSGPQNSEGCTFCGRPNHDESECWKNMGKCLKCGSQGHILKDCPMLKDQVRGQQGNVGASGSIAAAQPQRDTGKGIMKGRVYTLSKDDVPESTTTLPGPVCHHILT</sequence>
<evidence type="ECO:0000259" key="3">
    <source>
        <dbReference type="PROSITE" id="PS50158"/>
    </source>
</evidence>
<evidence type="ECO:0000313" key="4">
    <source>
        <dbReference type="EMBL" id="GAV80486.1"/>
    </source>
</evidence>
<name>A0A1Q3CJP8_CEPFO</name>
<dbReference type="Gene3D" id="4.10.60.10">
    <property type="entry name" value="Zinc finger, CCHC-type"/>
    <property type="match status" value="1"/>
</dbReference>
<dbReference type="GO" id="GO:0008270">
    <property type="term" value="F:zinc ion binding"/>
    <property type="evidence" value="ECO:0007669"/>
    <property type="project" value="UniProtKB-KW"/>
</dbReference>
<dbReference type="InterPro" id="IPR036875">
    <property type="entry name" value="Znf_CCHC_sf"/>
</dbReference>
<protein>
    <submittedName>
        <fullName evidence="4">Zf-CCHC domain-containing protein</fullName>
    </submittedName>
</protein>
<dbReference type="InParanoid" id="A0A1Q3CJP8"/>
<dbReference type="EMBL" id="BDDD01002187">
    <property type="protein sequence ID" value="GAV80486.1"/>
    <property type="molecule type" value="Genomic_DNA"/>
</dbReference>
<dbReference type="OrthoDB" id="1108119at2759"/>
<comment type="caution">
    <text evidence="4">The sequence shown here is derived from an EMBL/GenBank/DDBJ whole genome shotgun (WGS) entry which is preliminary data.</text>
</comment>
<reference evidence="5" key="1">
    <citation type="submission" date="2016-04" db="EMBL/GenBank/DDBJ databases">
        <title>Cephalotus genome sequencing.</title>
        <authorList>
            <person name="Fukushima K."/>
            <person name="Hasebe M."/>
            <person name="Fang X."/>
        </authorList>
    </citation>
    <scope>NUCLEOTIDE SEQUENCE [LARGE SCALE GENOMIC DNA]</scope>
    <source>
        <strain evidence="5">cv. St1</strain>
    </source>
</reference>
<evidence type="ECO:0000256" key="1">
    <source>
        <dbReference type="PROSITE-ProRule" id="PRU00047"/>
    </source>
</evidence>
<evidence type="ECO:0000256" key="2">
    <source>
        <dbReference type="SAM" id="MobiDB-lite"/>
    </source>
</evidence>
<feature type="region of interest" description="Disordered" evidence="2">
    <location>
        <begin position="1"/>
        <end position="37"/>
    </location>
</feature>
<feature type="compositionally biased region" description="Polar residues" evidence="2">
    <location>
        <begin position="1"/>
        <end position="12"/>
    </location>
</feature>
<keyword evidence="1" id="KW-0862">Zinc</keyword>
<proteinExistence type="predicted"/>
<dbReference type="Pfam" id="PF00098">
    <property type="entry name" value="zf-CCHC"/>
    <property type="match status" value="1"/>
</dbReference>
<feature type="region of interest" description="Disordered" evidence="2">
    <location>
        <begin position="79"/>
        <end position="102"/>
    </location>
</feature>
<accession>A0A1Q3CJP8</accession>
<evidence type="ECO:0000313" key="5">
    <source>
        <dbReference type="Proteomes" id="UP000187406"/>
    </source>
</evidence>
<organism evidence="4 5">
    <name type="scientific">Cephalotus follicularis</name>
    <name type="common">Albany pitcher plant</name>
    <dbReference type="NCBI Taxonomy" id="3775"/>
    <lineage>
        <taxon>Eukaryota</taxon>
        <taxon>Viridiplantae</taxon>
        <taxon>Streptophyta</taxon>
        <taxon>Embryophyta</taxon>
        <taxon>Tracheophyta</taxon>
        <taxon>Spermatophyta</taxon>
        <taxon>Magnoliopsida</taxon>
        <taxon>eudicotyledons</taxon>
        <taxon>Gunneridae</taxon>
        <taxon>Pentapetalae</taxon>
        <taxon>rosids</taxon>
        <taxon>fabids</taxon>
        <taxon>Oxalidales</taxon>
        <taxon>Cephalotaceae</taxon>
        <taxon>Cephalotus</taxon>
    </lineage>
</organism>
<dbReference type="SMART" id="SM00343">
    <property type="entry name" value="ZnF_C2HC"/>
    <property type="match status" value="2"/>
</dbReference>
<dbReference type="GO" id="GO:0003676">
    <property type="term" value="F:nucleic acid binding"/>
    <property type="evidence" value="ECO:0007669"/>
    <property type="project" value="InterPro"/>
</dbReference>
<dbReference type="InterPro" id="IPR001878">
    <property type="entry name" value="Znf_CCHC"/>
</dbReference>
<keyword evidence="1" id="KW-0863">Zinc-finger</keyword>
<gene>
    <name evidence="4" type="ORF">CFOL_v3_23947</name>
</gene>
<dbReference type="SUPFAM" id="SSF57756">
    <property type="entry name" value="Retrovirus zinc finger-like domains"/>
    <property type="match status" value="1"/>
</dbReference>
<keyword evidence="5" id="KW-1185">Reference proteome</keyword>
<feature type="non-terminal residue" evidence="4">
    <location>
        <position position="1"/>
    </location>
</feature>
<keyword evidence="1" id="KW-0479">Metal-binding</keyword>
<dbReference type="PROSITE" id="PS50158">
    <property type="entry name" value="ZF_CCHC"/>
    <property type="match status" value="1"/>
</dbReference>